<evidence type="ECO:0000256" key="5">
    <source>
        <dbReference type="ARBA" id="ARBA00037816"/>
    </source>
</evidence>
<proteinExistence type="predicted"/>
<feature type="region of interest" description="Disordered" evidence="6">
    <location>
        <begin position="178"/>
        <end position="206"/>
    </location>
</feature>
<gene>
    <name evidence="9" type="ORF">PLEPLA_LOCUS39231</name>
</gene>
<dbReference type="Gene3D" id="2.60.120.260">
    <property type="entry name" value="Galactose-binding domain-like"/>
    <property type="match status" value="1"/>
</dbReference>
<dbReference type="FunFam" id="2.60.120.260:FF:000009">
    <property type="entry name" value="SUN domain-containing protein 1 isoform X1"/>
    <property type="match status" value="1"/>
</dbReference>
<accession>A0A9N7VF21</accession>
<keyword evidence="1 7" id="KW-0812">Transmembrane</keyword>
<feature type="compositionally biased region" description="Low complexity" evidence="6">
    <location>
        <begin position="46"/>
        <end position="57"/>
    </location>
</feature>
<feature type="domain" description="SUN" evidence="8">
    <location>
        <begin position="689"/>
        <end position="850"/>
    </location>
</feature>
<evidence type="ECO:0000256" key="7">
    <source>
        <dbReference type="SAM" id="Phobius"/>
    </source>
</evidence>
<dbReference type="AlphaFoldDB" id="A0A9N7VF21"/>
<dbReference type="InterPro" id="IPR012919">
    <property type="entry name" value="SUN_dom"/>
</dbReference>
<dbReference type="Pfam" id="PF07738">
    <property type="entry name" value="Sad1_UNC"/>
    <property type="match status" value="1"/>
</dbReference>
<comment type="caution">
    <text evidence="9">The sequence shown here is derived from an EMBL/GenBank/DDBJ whole genome shotgun (WGS) entry which is preliminary data.</text>
</comment>
<evidence type="ECO:0000256" key="4">
    <source>
        <dbReference type="ARBA" id="ARBA00023136"/>
    </source>
</evidence>
<dbReference type="EMBL" id="CADEAL010004092">
    <property type="protein sequence ID" value="CAB1451537.1"/>
    <property type="molecule type" value="Genomic_DNA"/>
</dbReference>
<dbReference type="GO" id="GO:0043495">
    <property type="term" value="F:protein-membrane adaptor activity"/>
    <property type="evidence" value="ECO:0007669"/>
    <property type="project" value="TreeGrafter"/>
</dbReference>
<evidence type="ECO:0000256" key="1">
    <source>
        <dbReference type="ARBA" id="ARBA00022692"/>
    </source>
</evidence>
<evidence type="ECO:0000259" key="8">
    <source>
        <dbReference type="PROSITE" id="PS51469"/>
    </source>
</evidence>
<sequence>MTVSSYLSSDSEPQVVSSLQTRTMSRLSLRLDTSLLDHSLPLSSASYSAGGGSWRSSRSLKPRRSQHHSVSCSESLLVPSPRKLSGRSLHSSSVHSVTSDTSLLSSLLDESSVQDATLVDNLWGLDHDVDPKESTIIEQNTVLANRTLIGSDSFCVKHTGQTLGRVYCKDCELHPDQMESVTTRSSSSKYTTSSSSPSGDRELETSIVYSRERSRRRRTGVLSSMLDAGVNVSRRAAACVISLLTLICSFLSLQRRHHMTARPDRCGVMERKETTSRLKEALHPKGSLCRAGGAILRWLSRRWHHMTAPDRPVLLTRFSLRSVLILVPLLLFLIGPCWFGLAGLQSVLAALNITDWTKVVSDVPALSSMYSFMSSQSPSAESSAEGSGEEPLYPRPPPAEEEESERLVGLEQSVTGLWGQVEAAGQQAQQRHREVLQLYTDLQQRLSAQSGEDDLQLRIDQELRRRLEEERPHREQREQMQQLSLSSRLDQLERLAAQSQEDQREAASAPQKTLPPAISAGEERQSHDALLVEVARLEVSLEDVRRDVDGLSGIKERCQQLDGVQQTISEQVSTQVREEVRALVYGNQVTVAGGGDADTLPESLLQWLSQHYVSRADLQVALSSLERSLLQNIKLQLVQRRNEEVRETVLQTTGDTVTPEDVHRIVKNALRLFSQDQTGLADYALESGGGSVLSTRCSETFETKAALLSLFGLPLWYFSQSPRAVIQPDVHPGNCWAFRGSTGFLVIRLSMRILPTAFSLEHIPRALAPSGALHSAPRDFSVYGLAEERQDRGKLLGAYTYDEEGEALQTYATAEENDQMFQIIEVKVLSNWGHQEYTCIYRFRVHGSPRDV</sequence>
<keyword evidence="10" id="KW-1185">Reference proteome</keyword>
<evidence type="ECO:0000313" key="10">
    <source>
        <dbReference type="Proteomes" id="UP001153269"/>
    </source>
</evidence>
<feature type="region of interest" description="Disordered" evidence="6">
    <location>
        <begin position="46"/>
        <end position="74"/>
    </location>
</feature>
<dbReference type="GO" id="GO:0034993">
    <property type="term" value="C:meiotic nuclear membrane microtubule tethering complex"/>
    <property type="evidence" value="ECO:0007669"/>
    <property type="project" value="TreeGrafter"/>
</dbReference>
<feature type="compositionally biased region" description="Low complexity" evidence="6">
    <location>
        <begin position="180"/>
        <end position="198"/>
    </location>
</feature>
<protein>
    <recommendedName>
        <fullName evidence="8">SUN domain-containing protein</fullName>
    </recommendedName>
</protein>
<feature type="compositionally biased region" description="Basic residues" evidence="6">
    <location>
        <begin position="58"/>
        <end position="67"/>
    </location>
</feature>
<dbReference type="PANTHER" id="PTHR12911">
    <property type="entry name" value="SAD1/UNC-84-LIKE PROTEIN-RELATED"/>
    <property type="match status" value="1"/>
</dbReference>
<keyword evidence="3" id="KW-0175">Coiled coil</keyword>
<dbReference type="PROSITE" id="PS51469">
    <property type="entry name" value="SUN"/>
    <property type="match status" value="1"/>
</dbReference>
<reference evidence="9" key="1">
    <citation type="submission" date="2020-03" db="EMBL/GenBank/DDBJ databases">
        <authorList>
            <person name="Weist P."/>
        </authorList>
    </citation>
    <scope>NUCLEOTIDE SEQUENCE</scope>
</reference>
<dbReference type="Proteomes" id="UP001153269">
    <property type="component" value="Unassembled WGS sequence"/>
</dbReference>
<evidence type="ECO:0000313" key="9">
    <source>
        <dbReference type="EMBL" id="CAB1451537.1"/>
    </source>
</evidence>
<keyword evidence="4 7" id="KW-0472">Membrane</keyword>
<evidence type="ECO:0000256" key="2">
    <source>
        <dbReference type="ARBA" id="ARBA00022989"/>
    </source>
</evidence>
<dbReference type="PANTHER" id="PTHR12911:SF23">
    <property type="entry name" value="SUN DOMAIN-CONTAINING PROTEIN 1"/>
    <property type="match status" value="1"/>
</dbReference>
<feature type="transmembrane region" description="Helical" evidence="7">
    <location>
        <begin position="235"/>
        <end position="253"/>
    </location>
</feature>
<feature type="region of interest" description="Disordered" evidence="6">
    <location>
        <begin position="497"/>
        <end position="524"/>
    </location>
</feature>
<keyword evidence="2 7" id="KW-1133">Transmembrane helix</keyword>
<name>A0A9N7VF21_PLEPL</name>
<feature type="compositionally biased region" description="Low complexity" evidence="6">
    <location>
        <begin position="377"/>
        <end position="391"/>
    </location>
</feature>
<dbReference type="GO" id="GO:0005637">
    <property type="term" value="C:nuclear inner membrane"/>
    <property type="evidence" value="ECO:0007669"/>
    <property type="project" value="UniProtKB-SubCell"/>
</dbReference>
<evidence type="ECO:0000256" key="6">
    <source>
        <dbReference type="SAM" id="MobiDB-lite"/>
    </source>
</evidence>
<evidence type="ECO:0000256" key="3">
    <source>
        <dbReference type="ARBA" id="ARBA00023054"/>
    </source>
</evidence>
<feature type="transmembrane region" description="Helical" evidence="7">
    <location>
        <begin position="323"/>
        <end position="344"/>
    </location>
</feature>
<organism evidence="9 10">
    <name type="scientific">Pleuronectes platessa</name>
    <name type="common">European plaice</name>
    <dbReference type="NCBI Taxonomy" id="8262"/>
    <lineage>
        <taxon>Eukaryota</taxon>
        <taxon>Metazoa</taxon>
        <taxon>Chordata</taxon>
        <taxon>Craniata</taxon>
        <taxon>Vertebrata</taxon>
        <taxon>Euteleostomi</taxon>
        <taxon>Actinopterygii</taxon>
        <taxon>Neopterygii</taxon>
        <taxon>Teleostei</taxon>
        <taxon>Neoteleostei</taxon>
        <taxon>Acanthomorphata</taxon>
        <taxon>Carangaria</taxon>
        <taxon>Pleuronectiformes</taxon>
        <taxon>Pleuronectoidei</taxon>
        <taxon>Pleuronectidae</taxon>
        <taxon>Pleuronectes</taxon>
    </lineage>
</organism>
<comment type="subcellular location">
    <subcellularLocation>
        <location evidence="5">Nucleus inner membrane</location>
        <topology evidence="5">Single-pass type II membrane protein</topology>
    </subcellularLocation>
</comment>
<feature type="region of interest" description="Disordered" evidence="6">
    <location>
        <begin position="377"/>
        <end position="406"/>
    </location>
</feature>
<dbReference type="InterPro" id="IPR045119">
    <property type="entry name" value="SUN1-5"/>
</dbReference>